<proteinExistence type="predicted"/>
<dbReference type="RefSeq" id="WP_090066056.1">
    <property type="nucleotide sequence ID" value="NZ_FOFT01000005.1"/>
</dbReference>
<protein>
    <recommendedName>
        <fullName evidence="1">RelA/SpoT domain-containing protein</fullName>
    </recommendedName>
</protein>
<organism evidence="2 3">
    <name type="scientific">Lentzea flaviverrucosa</name>
    <dbReference type="NCBI Taxonomy" id="200379"/>
    <lineage>
        <taxon>Bacteria</taxon>
        <taxon>Bacillati</taxon>
        <taxon>Actinomycetota</taxon>
        <taxon>Actinomycetes</taxon>
        <taxon>Pseudonocardiales</taxon>
        <taxon>Pseudonocardiaceae</taxon>
        <taxon>Lentzea</taxon>
    </lineage>
</organism>
<dbReference type="InterPro" id="IPR007685">
    <property type="entry name" value="RelA_SpoT"/>
</dbReference>
<dbReference type="GO" id="GO:0015969">
    <property type="term" value="P:guanosine tetraphosphate metabolic process"/>
    <property type="evidence" value="ECO:0007669"/>
    <property type="project" value="InterPro"/>
</dbReference>
<dbReference type="Proteomes" id="UP000199028">
    <property type="component" value="Unassembled WGS sequence"/>
</dbReference>
<dbReference type="InterPro" id="IPR043519">
    <property type="entry name" value="NT_sf"/>
</dbReference>
<dbReference type="OrthoDB" id="9801824at2"/>
<dbReference type="CDD" id="cd05399">
    <property type="entry name" value="NT_Rel-Spo_like"/>
    <property type="match status" value="1"/>
</dbReference>
<feature type="domain" description="RelA/SpoT" evidence="1">
    <location>
        <begin position="44"/>
        <end position="177"/>
    </location>
</feature>
<dbReference type="EMBL" id="FOFT01000005">
    <property type="protein sequence ID" value="SER46447.1"/>
    <property type="molecule type" value="Genomic_DNA"/>
</dbReference>
<accession>A0A1H9PE41</accession>
<dbReference type="PANTHER" id="PTHR41773">
    <property type="entry name" value="GTP PYROPHOSPHATASE-RELATED"/>
    <property type="match status" value="1"/>
</dbReference>
<sequence>MDLLETFMAQYAKEFDYYDQVARLAARKVEAGLQSEGVRAIVTSRAKTIVRLKDKLMKRNARNPYSSIDEIYEGIADLAGVRVALYFPAEREKVGNLVLRLFECQLIRDFPVGSESSDRRFSGYSATHYRVRLRASELDESERRYATANIEIQVASVLMHAWSEVEHDLVYKPFEGQLSEQEYSLLDQLNGLVLAGEISLEQLQRAGEVRVAESDRPFSNHYELAAHLLSSASEISPNEITDQGMGRVDLLFALINRLGLRTPNDLKPYLLSIHGDLEKRPLSDQIIDSVLGEDESRYDTYREVRKNFEGLSDGVSDKDKIYFDSGMFLGKWAQLERLMHDLIPSKNGIMAPAATVGKLLSEGIVDLDTYMEIDRLRRFRNVVVHGLEIPSDVRIGDLTKRIEAMISKLEELG</sequence>
<dbReference type="Gene3D" id="3.30.460.10">
    <property type="entry name" value="Beta Polymerase, domain 2"/>
    <property type="match status" value="1"/>
</dbReference>
<dbReference type="SUPFAM" id="SSF81301">
    <property type="entry name" value="Nucleotidyltransferase"/>
    <property type="match status" value="1"/>
</dbReference>
<dbReference type="Pfam" id="PF04607">
    <property type="entry name" value="RelA_SpoT"/>
    <property type="match status" value="1"/>
</dbReference>
<evidence type="ECO:0000259" key="1">
    <source>
        <dbReference type="SMART" id="SM00954"/>
    </source>
</evidence>
<reference evidence="3" key="1">
    <citation type="submission" date="2016-10" db="EMBL/GenBank/DDBJ databases">
        <authorList>
            <person name="Varghese N."/>
            <person name="Submissions S."/>
        </authorList>
    </citation>
    <scope>NUCLEOTIDE SEQUENCE [LARGE SCALE GENOMIC DNA]</scope>
    <source>
        <strain evidence="3">CGMCC 4.578</strain>
    </source>
</reference>
<dbReference type="SMART" id="SM00954">
    <property type="entry name" value="RelA_SpoT"/>
    <property type="match status" value="1"/>
</dbReference>
<dbReference type="AlphaFoldDB" id="A0A1H9PE41"/>
<keyword evidence="3" id="KW-1185">Reference proteome</keyword>
<gene>
    <name evidence="2" type="ORF">SAMN05216195_105271</name>
</gene>
<evidence type="ECO:0000313" key="3">
    <source>
        <dbReference type="Proteomes" id="UP000199028"/>
    </source>
</evidence>
<dbReference type="PANTHER" id="PTHR41773:SF1">
    <property type="entry name" value="RELA_SPOT DOMAIN-CONTAINING PROTEIN"/>
    <property type="match status" value="1"/>
</dbReference>
<evidence type="ECO:0000313" key="2">
    <source>
        <dbReference type="EMBL" id="SER46447.1"/>
    </source>
</evidence>
<name>A0A1H9PE41_9PSEU</name>